<feature type="transmembrane region" description="Helical" evidence="1">
    <location>
        <begin position="123"/>
        <end position="147"/>
    </location>
</feature>
<reference evidence="2" key="1">
    <citation type="submission" date="2022-09" db="EMBL/GenBank/DDBJ databases">
        <title>Haloadaptaus new haloarchaeum isolated from saline soil.</title>
        <authorList>
            <person name="Duran-Viseras A."/>
            <person name="Sanchez-Porro C."/>
            <person name="Ventosa A."/>
        </authorList>
    </citation>
    <scope>NUCLEOTIDE SEQUENCE</scope>
    <source>
        <strain evidence="2">F3-133</strain>
    </source>
</reference>
<proteinExistence type="predicted"/>
<evidence type="ECO:0000313" key="2">
    <source>
        <dbReference type="EMBL" id="MCX2818877.1"/>
    </source>
</evidence>
<accession>A0A9Q4C2X8</accession>
<dbReference type="PANTHER" id="PTHR37692">
    <property type="entry name" value="HYPOTHETICAL MEMBRANE SPANNING PROTEIN"/>
    <property type="match status" value="1"/>
</dbReference>
<keyword evidence="1" id="KW-0472">Membrane</keyword>
<dbReference type="InterPro" id="IPR007352">
    <property type="entry name" value="DUF420"/>
</dbReference>
<dbReference type="Proteomes" id="UP001149411">
    <property type="component" value="Unassembled WGS sequence"/>
</dbReference>
<dbReference type="AlphaFoldDB" id="A0A9Q4C2X8"/>
<gene>
    <name evidence="2" type="ORF">EGH25_05885</name>
</gene>
<dbReference type="PANTHER" id="PTHR37692:SF1">
    <property type="entry name" value="DUF420 DOMAIN-CONTAINING PROTEIN"/>
    <property type="match status" value="1"/>
</dbReference>
<organism evidence="2 3">
    <name type="scientific">Halorutilus salinus</name>
    <dbReference type="NCBI Taxonomy" id="2487751"/>
    <lineage>
        <taxon>Archaea</taxon>
        <taxon>Methanobacteriati</taxon>
        <taxon>Methanobacteriota</taxon>
        <taxon>Stenosarchaea group</taxon>
        <taxon>Halobacteria</taxon>
        <taxon>Halorutilales</taxon>
        <taxon>Halorutilaceae</taxon>
        <taxon>Halorutilus</taxon>
    </lineage>
</organism>
<feature type="transmembrane region" description="Helical" evidence="1">
    <location>
        <begin position="18"/>
        <end position="40"/>
    </location>
</feature>
<sequence>MSAETASGGKEAVKRHPVAVTAVLSAVGYAVVIATFGGFLPYPDIDLSTVNTMSHAIAAVNTVTLLCILAGWRWIRRGEVKKHRTAMVSAVSLIIVFLVIYLFKIGGGGTKEFVGPTLVRNYLYLPMLAIHLVLSIVSVPVVIHAAVLGLSHTPEELRETAHARVGRIAAGAWSLSLFLGVVAYFLLNHVYSWDYLGLLVPW</sequence>
<keyword evidence="1" id="KW-1133">Transmembrane helix</keyword>
<dbReference type="Pfam" id="PF04238">
    <property type="entry name" value="DUF420"/>
    <property type="match status" value="1"/>
</dbReference>
<dbReference type="RefSeq" id="WP_266086719.1">
    <property type="nucleotide sequence ID" value="NZ_RKLV01000005.1"/>
</dbReference>
<keyword evidence="3" id="KW-1185">Reference proteome</keyword>
<feature type="transmembrane region" description="Helical" evidence="1">
    <location>
        <begin position="86"/>
        <end position="103"/>
    </location>
</feature>
<feature type="transmembrane region" description="Helical" evidence="1">
    <location>
        <begin position="168"/>
        <end position="187"/>
    </location>
</feature>
<name>A0A9Q4C2X8_9EURY</name>
<feature type="transmembrane region" description="Helical" evidence="1">
    <location>
        <begin position="52"/>
        <end position="74"/>
    </location>
</feature>
<keyword evidence="1" id="KW-0812">Transmembrane</keyword>
<protein>
    <submittedName>
        <fullName evidence="2">DUF420 domain-containing protein</fullName>
    </submittedName>
</protein>
<evidence type="ECO:0000313" key="3">
    <source>
        <dbReference type="Proteomes" id="UP001149411"/>
    </source>
</evidence>
<comment type="caution">
    <text evidence="2">The sequence shown here is derived from an EMBL/GenBank/DDBJ whole genome shotgun (WGS) entry which is preliminary data.</text>
</comment>
<evidence type="ECO:0000256" key="1">
    <source>
        <dbReference type="SAM" id="Phobius"/>
    </source>
</evidence>
<dbReference type="EMBL" id="RKLV01000005">
    <property type="protein sequence ID" value="MCX2818877.1"/>
    <property type="molecule type" value="Genomic_DNA"/>
</dbReference>